<reference evidence="1" key="2">
    <citation type="journal article" date="2015" name="Fish Shellfish Immunol.">
        <title>Early steps in the European eel (Anguilla anguilla)-Vibrio vulnificus interaction in the gills: Role of the RtxA13 toxin.</title>
        <authorList>
            <person name="Callol A."/>
            <person name="Pajuelo D."/>
            <person name="Ebbesson L."/>
            <person name="Teles M."/>
            <person name="MacKenzie S."/>
            <person name="Amaro C."/>
        </authorList>
    </citation>
    <scope>NUCLEOTIDE SEQUENCE</scope>
</reference>
<organism evidence="1">
    <name type="scientific">Anguilla anguilla</name>
    <name type="common">European freshwater eel</name>
    <name type="synonym">Muraena anguilla</name>
    <dbReference type="NCBI Taxonomy" id="7936"/>
    <lineage>
        <taxon>Eukaryota</taxon>
        <taxon>Metazoa</taxon>
        <taxon>Chordata</taxon>
        <taxon>Craniata</taxon>
        <taxon>Vertebrata</taxon>
        <taxon>Euteleostomi</taxon>
        <taxon>Actinopterygii</taxon>
        <taxon>Neopterygii</taxon>
        <taxon>Teleostei</taxon>
        <taxon>Anguilliformes</taxon>
        <taxon>Anguillidae</taxon>
        <taxon>Anguilla</taxon>
    </lineage>
</organism>
<dbReference type="EMBL" id="GBXM01022288">
    <property type="protein sequence ID" value="JAH86289.1"/>
    <property type="molecule type" value="Transcribed_RNA"/>
</dbReference>
<sequence>MQYYIMQRRSCSVKFCSAVGMSSAVPDTFHCNATRRRRITLNCNEV</sequence>
<accession>A0A0E9W7E6</accession>
<proteinExistence type="predicted"/>
<name>A0A0E9W7E6_ANGAN</name>
<reference evidence="1" key="1">
    <citation type="submission" date="2014-11" db="EMBL/GenBank/DDBJ databases">
        <authorList>
            <person name="Amaro Gonzalez C."/>
        </authorList>
    </citation>
    <scope>NUCLEOTIDE SEQUENCE</scope>
</reference>
<evidence type="ECO:0000313" key="1">
    <source>
        <dbReference type="EMBL" id="JAH86289.1"/>
    </source>
</evidence>
<protein>
    <submittedName>
        <fullName evidence="1">Uncharacterized protein</fullName>
    </submittedName>
</protein>
<dbReference type="AlphaFoldDB" id="A0A0E9W7E6"/>